<dbReference type="SMART" id="SM00900">
    <property type="entry name" value="FMN_bind"/>
    <property type="match status" value="1"/>
</dbReference>
<proteinExistence type="inferred from homology"/>
<dbReference type="InterPro" id="IPR036188">
    <property type="entry name" value="FAD/NAD-bd_sf"/>
</dbReference>
<keyword evidence="4 8" id="KW-0285">Flavoprotein</keyword>
<dbReference type="KEGG" id="amt:Amet_0759"/>
<evidence type="ECO:0000313" key="10">
    <source>
        <dbReference type="EMBL" id="ABR46984.1"/>
    </source>
</evidence>
<feature type="signal peptide" evidence="8">
    <location>
        <begin position="1"/>
        <end position="23"/>
    </location>
</feature>
<dbReference type="Gene3D" id="3.50.50.60">
    <property type="entry name" value="FAD/NAD(P)-binding domain"/>
    <property type="match status" value="1"/>
</dbReference>
<organism evidence="10 11">
    <name type="scientific">Alkaliphilus metalliredigens (strain QYMF)</name>
    <dbReference type="NCBI Taxonomy" id="293826"/>
    <lineage>
        <taxon>Bacteria</taxon>
        <taxon>Bacillati</taxon>
        <taxon>Bacillota</taxon>
        <taxon>Clostridia</taxon>
        <taxon>Peptostreptococcales</taxon>
        <taxon>Natronincolaceae</taxon>
        <taxon>Alkaliphilus</taxon>
    </lineage>
</organism>
<dbReference type="InterPro" id="IPR027477">
    <property type="entry name" value="Succ_DH/fumarate_Rdtase_cat_sf"/>
</dbReference>
<dbReference type="GO" id="GO:0010181">
    <property type="term" value="F:FMN binding"/>
    <property type="evidence" value="ECO:0007669"/>
    <property type="project" value="InterPro"/>
</dbReference>
<dbReference type="InterPro" id="IPR003953">
    <property type="entry name" value="FAD-dep_OxRdtase_2_FAD-bd"/>
</dbReference>
<evidence type="ECO:0000256" key="6">
    <source>
        <dbReference type="ARBA" id="ARBA00023002"/>
    </source>
</evidence>
<dbReference type="PRINTS" id="PR00368">
    <property type="entry name" value="FADPNR"/>
</dbReference>
<evidence type="ECO:0000256" key="4">
    <source>
        <dbReference type="ARBA" id="ARBA00022630"/>
    </source>
</evidence>
<dbReference type="GO" id="GO:0016020">
    <property type="term" value="C:membrane"/>
    <property type="evidence" value="ECO:0007669"/>
    <property type="project" value="InterPro"/>
</dbReference>
<keyword evidence="8" id="KW-0732">Signal</keyword>
<dbReference type="NCBIfam" id="TIGR01813">
    <property type="entry name" value="flavo_cyto_c"/>
    <property type="match status" value="1"/>
</dbReference>
<keyword evidence="5 8" id="KW-0274">FAD</keyword>
<reference evidence="11" key="1">
    <citation type="journal article" date="2016" name="Genome Announc.">
        <title>Complete genome sequence of Alkaliphilus metalliredigens strain QYMF, an alkaliphilic and metal-reducing bacterium isolated from borax-contaminated leachate ponds.</title>
        <authorList>
            <person name="Hwang C."/>
            <person name="Copeland A."/>
            <person name="Lucas S."/>
            <person name="Lapidus A."/>
            <person name="Barry K."/>
            <person name="Detter J.C."/>
            <person name="Glavina Del Rio T."/>
            <person name="Hammon N."/>
            <person name="Israni S."/>
            <person name="Dalin E."/>
            <person name="Tice H."/>
            <person name="Pitluck S."/>
            <person name="Chertkov O."/>
            <person name="Brettin T."/>
            <person name="Bruce D."/>
            <person name="Han C."/>
            <person name="Schmutz J."/>
            <person name="Larimer F."/>
            <person name="Land M.L."/>
            <person name="Hauser L."/>
            <person name="Kyrpides N."/>
            <person name="Mikhailova N."/>
            <person name="Ye Q."/>
            <person name="Zhou J."/>
            <person name="Richardson P."/>
            <person name="Fields M.W."/>
        </authorList>
    </citation>
    <scope>NUCLEOTIDE SEQUENCE [LARGE SCALE GENOMIC DNA]</scope>
    <source>
        <strain evidence="11">QYMF</strain>
    </source>
</reference>
<evidence type="ECO:0000256" key="8">
    <source>
        <dbReference type="RuleBase" id="RU366062"/>
    </source>
</evidence>
<dbReference type="eggNOG" id="COG3976">
    <property type="taxonomic scope" value="Bacteria"/>
</dbReference>
<keyword evidence="6 8" id="KW-0560">Oxidoreductase</keyword>
<dbReference type="STRING" id="293826.Amet_0759"/>
<protein>
    <recommendedName>
        <fullName evidence="3 8">Urocanate reductase</fullName>
        <ecNumber evidence="2 8">1.3.99.33</ecNumber>
    </recommendedName>
</protein>
<feature type="domain" description="FMN-binding" evidence="9">
    <location>
        <begin position="49"/>
        <end position="123"/>
    </location>
</feature>
<evidence type="ECO:0000256" key="2">
    <source>
        <dbReference type="ARBA" id="ARBA00013137"/>
    </source>
</evidence>
<dbReference type="Gene3D" id="3.90.1010.20">
    <property type="match status" value="1"/>
</dbReference>
<evidence type="ECO:0000256" key="3">
    <source>
        <dbReference type="ARBA" id="ARBA00015872"/>
    </source>
</evidence>
<comment type="catalytic activity">
    <reaction evidence="7 8">
        <text>dihydrourocanate + A = urocanate + AH2</text>
        <dbReference type="Rhea" id="RHEA:36059"/>
        <dbReference type="ChEBI" id="CHEBI:13193"/>
        <dbReference type="ChEBI" id="CHEBI:17499"/>
        <dbReference type="ChEBI" id="CHEBI:27247"/>
        <dbReference type="ChEBI" id="CHEBI:72991"/>
        <dbReference type="EC" id="1.3.99.33"/>
    </reaction>
</comment>
<dbReference type="InterPro" id="IPR010960">
    <property type="entry name" value="Flavocytochrome_c"/>
</dbReference>
<dbReference type="SUPFAM" id="SSF51905">
    <property type="entry name" value="FAD/NAD(P)-binding domain"/>
    <property type="match status" value="1"/>
</dbReference>
<name>A6TLB6_ALKMQ</name>
<dbReference type="SUPFAM" id="SSF56425">
    <property type="entry name" value="Succinate dehydrogenase/fumarate reductase flavoprotein, catalytic domain"/>
    <property type="match status" value="1"/>
</dbReference>
<accession>A6TLB6</accession>
<comment type="cofactor">
    <cofactor evidence="8">
        <name>FAD</name>
        <dbReference type="ChEBI" id="CHEBI:57692"/>
    </cofactor>
    <text evidence="8">Binds 1 FAD per subunit.</text>
</comment>
<dbReference type="EC" id="1.3.99.33" evidence="2 8"/>
<dbReference type="AlphaFoldDB" id="A6TLB6"/>
<evidence type="ECO:0000256" key="7">
    <source>
        <dbReference type="ARBA" id="ARBA00049922"/>
    </source>
</evidence>
<dbReference type="HOGENOM" id="CLU_011398_4_0_9"/>
<keyword evidence="11" id="KW-1185">Reference proteome</keyword>
<gene>
    <name evidence="10" type="ordered locus">Amet_0759</name>
</gene>
<comment type="cofactor">
    <cofactor evidence="8">
        <name>FMN</name>
        <dbReference type="ChEBI" id="CHEBI:58210"/>
    </cofactor>
    <text evidence="8">Binds 1 or 2 FMN covalently per subunit.</text>
</comment>
<dbReference type="EMBL" id="CP000724">
    <property type="protein sequence ID" value="ABR46984.1"/>
    <property type="molecule type" value="Genomic_DNA"/>
</dbReference>
<evidence type="ECO:0000256" key="1">
    <source>
        <dbReference type="ARBA" id="ARBA00008040"/>
    </source>
</evidence>
<feature type="chain" id="PRO_5039753645" description="Urocanate reductase" evidence="8">
    <location>
        <begin position="24"/>
        <end position="593"/>
    </location>
</feature>
<evidence type="ECO:0000256" key="5">
    <source>
        <dbReference type="ARBA" id="ARBA00022827"/>
    </source>
</evidence>
<dbReference type="OrthoDB" id="9806724at2"/>
<evidence type="ECO:0000259" key="9">
    <source>
        <dbReference type="SMART" id="SM00900"/>
    </source>
</evidence>
<dbReference type="PROSITE" id="PS51257">
    <property type="entry name" value="PROKAR_LIPOPROTEIN"/>
    <property type="match status" value="1"/>
</dbReference>
<sequence>MMRKTKKMLAILMILAMFFTVVGCSETTDAPASGEGLYTAGTYVGEGEGFAGLIKVEVTVDENEIQEIKILEHNESAGISDSSIANIPTKIVEYQSLNIDTISGATGTGAGILEAVEAALVLAGADIEALKQAKGEDTASGEIIEKEADVIVIGGGGAGLAAAVSASEEGASVILIEKLPMLGGNTIRSGGALNVVYPERQERQGIEDSVDKHFEDTYQGGDELGNPELIRTLVENAYPALRWLEDKGLELQDEVFTVLGALWPRSHESVDPLGSGFIRVLQTEAEKNGVEILMETAAEELIIEDGRVVGVLATSKGNTVTLKANKGVIMATGGFAANVDMRVRYNPDLGANLQTTNSPGATGDGIIMGEAVDANLLGMDYIQSLPLGDPETGSLTGWAGNDAANYLFINKEGNRFVSEAGRRDVMTNGLIEQTDSFMHIVVDSQSMPDGSKNHFNETIEDLVERGQTLKAMSLEELAEKMNVDVDNFTETIAKYNEAVDTGVDEFEKHLLDKKIDQAPFYASPRVPTAHHTMGGLEINNEAQVIDINGNVIPGFYAAGEVTGGIHGSNRLGGNAITDIITFGRIAGKNVAGN</sequence>
<dbReference type="Pfam" id="PF04205">
    <property type="entry name" value="FMN_bind"/>
    <property type="match status" value="1"/>
</dbReference>
<dbReference type="Gene3D" id="3.90.700.10">
    <property type="entry name" value="Succinate dehydrogenase/fumarate reductase flavoprotein, catalytic domain"/>
    <property type="match status" value="1"/>
</dbReference>
<comment type="similarity">
    <text evidence="1 8">Belongs to the FAD-dependent oxidoreductase 2 family. FRD/SDH subfamily.</text>
</comment>
<dbReference type="Pfam" id="PF00890">
    <property type="entry name" value="FAD_binding_2"/>
    <property type="match status" value="1"/>
</dbReference>
<dbReference type="eggNOG" id="COG1053">
    <property type="taxonomic scope" value="Bacteria"/>
</dbReference>
<dbReference type="RefSeq" id="WP_012062027.1">
    <property type="nucleotide sequence ID" value="NC_009633.1"/>
</dbReference>
<dbReference type="PANTHER" id="PTHR43400">
    <property type="entry name" value="FUMARATE REDUCTASE"/>
    <property type="match status" value="1"/>
</dbReference>
<dbReference type="Proteomes" id="UP000001572">
    <property type="component" value="Chromosome"/>
</dbReference>
<dbReference type="GO" id="GO:0033765">
    <property type="term" value="F:steroid dehydrogenase activity, acting on the CH-CH group of donors"/>
    <property type="evidence" value="ECO:0007669"/>
    <property type="project" value="UniProtKB-ARBA"/>
</dbReference>
<dbReference type="PANTHER" id="PTHR43400:SF7">
    <property type="entry name" value="FAD-DEPENDENT OXIDOREDUCTASE 2 FAD BINDING DOMAIN-CONTAINING PROTEIN"/>
    <property type="match status" value="1"/>
</dbReference>
<dbReference type="InterPro" id="IPR050315">
    <property type="entry name" value="FAD-oxidoreductase_2"/>
</dbReference>
<dbReference type="InterPro" id="IPR007329">
    <property type="entry name" value="FMN-bd"/>
</dbReference>
<evidence type="ECO:0000313" key="11">
    <source>
        <dbReference type="Proteomes" id="UP000001572"/>
    </source>
</evidence>